<dbReference type="GO" id="GO:0009451">
    <property type="term" value="P:RNA modification"/>
    <property type="evidence" value="ECO:0007669"/>
    <property type="project" value="InterPro"/>
</dbReference>
<dbReference type="InterPro" id="IPR011990">
    <property type="entry name" value="TPR-like_helical_dom_sf"/>
</dbReference>
<dbReference type="InterPro" id="IPR023631">
    <property type="entry name" value="Amidase_dom"/>
</dbReference>
<name>A0A078IN03_BRANA</name>
<sequence>MNRTNALLTILTQIKALRHTQQLHAKVIVHGLEEEVVLGSSLTNSYIQSNRLDLATASFDRIPPRKRNRYSWNTILSGYSKSKNHCESLRLYNRMRRECDGVVDSFNLVFAIKACVGLGVLENGVLIHGLAMKNGLDKDAYVAPSLVEMYGEFGRMEDAQKVFDEITLRSSVLWGVLMKGEAGLGVDNALTLICLVKACGNVFAGKEGKSVHGLSIRRGFIDQSGYLQASVVDMYVKCRLLDNAREMFETSVDKNVVMWTTLVSGFAKCERAVEAFDLFRQMLRESVLPNQCTLAAVLVSCSSLGSQRHGRSVHGYMIRNEIEMDAVNFTSFIDMYARCGNIQMARKRNVISWSSMINAFGINGSSGFHSGNINEGRKQFASMTSDYGIAPEEEHYACMVDLLGRAGEVGEAKSFIDNMPVKPMASAWGALLNACRIHKNVDLAEEIAEKLLAMGSNESSVYVLLSNIYADAGMWEMVNSVRSKMGMKGYTKPMGLSAIECIVFINAQVVEIVVPELEEMRAAHVVSIGSVALRSLTPYCEAGKNSKLSYDTRTSFAIFRSFSASDYISSQCIRRRLMEYHLYIFKNVDVIVTPTTGNRFVKQNSQLLHFWTANLLGFPAISVPVGYDKEGLPIGLQIMGRPWAEATVLGLAAAVEELAPVTKKPAVFHDVLNTNRVHTDLPEK</sequence>
<dbReference type="Gene3D" id="1.25.40.10">
    <property type="entry name" value="Tetratricopeptide repeat domain"/>
    <property type="match status" value="3"/>
</dbReference>
<dbReference type="EMBL" id="LK032982">
    <property type="protein sequence ID" value="CDY51302.1"/>
    <property type="molecule type" value="Genomic_DNA"/>
</dbReference>
<dbReference type="Pfam" id="PF20431">
    <property type="entry name" value="E_motif"/>
    <property type="match status" value="1"/>
</dbReference>
<accession>A0A078IN03</accession>
<dbReference type="PANTHER" id="PTHR47926:SF344">
    <property type="entry name" value="OS07G0636900 PROTEIN"/>
    <property type="match status" value="1"/>
</dbReference>
<keyword evidence="5" id="KW-1185">Reference proteome</keyword>
<organism evidence="4 5">
    <name type="scientific">Brassica napus</name>
    <name type="common">Rape</name>
    <dbReference type="NCBI Taxonomy" id="3708"/>
    <lineage>
        <taxon>Eukaryota</taxon>
        <taxon>Viridiplantae</taxon>
        <taxon>Streptophyta</taxon>
        <taxon>Embryophyta</taxon>
        <taxon>Tracheophyta</taxon>
        <taxon>Spermatophyta</taxon>
        <taxon>Magnoliopsida</taxon>
        <taxon>eudicotyledons</taxon>
        <taxon>Gunneridae</taxon>
        <taxon>Pentapetalae</taxon>
        <taxon>rosids</taxon>
        <taxon>malvids</taxon>
        <taxon>Brassicales</taxon>
        <taxon>Brassicaceae</taxon>
        <taxon>Brassiceae</taxon>
        <taxon>Brassica</taxon>
    </lineage>
</organism>
<dbReference type="SUPFAM" id="SSF75304">
    <property type="entry name" value="Amidase signature (AS) enzymes"/>
    <property type="match status" value="1"/>
</dbReference>
<dbReference type="Gene3D" id="3.90.1300.10">
    <property type="entry name" value="Amidase signature (AS) domain"/>
    <property type="match status" value="1"/>
</dbReference>
<dbReference type="InterPro" id="IPR046848">
    <property type="entry name" value="E_motif"/>
</dbReference>
<evidence type="ECO:0000313" key="5">
    <source>
        <dbReference type="Proteomes" id="UP000028999"/>
    </source>
</evidence>
<dbReference type="NCBIfam" id="TIGR00756">
    <property type="entry name" value="PPR"/>
    <property type="match status" value="2"/>
</dbReference>
<dbReference type="InterPro" id="IPR036928">
    <property type="entry name" value="AS_sf"/>
</dbReference>
<dbReference type="STRING" id="3708.A0A078IN03"/>
<feature type="repeat" description="PPR" evidence="2">
    <location>
        <begin position="255"/>
        <end position="289"/>
    </location>
</feature>
<gene>
    <name evidence="4" type="primary">BnaA06g23440D</name>
    <name evidence="4" type="ORF">GSBRNA2T00003106001</name>
</gene>
<evidence type="ECO:0000259" key="3">
    <source>
        <dbReference type="Pfam" id="PF01425"/>
    </source>
</evidence>
<dbReference type="FunFam" id="1.25.40.10:FF:000158">
    <property type="entry name" value="pentatricopeptide repeat-containing protein At2g33680"/>
    <property type="match status" value="1"/>
</dbReference>
<dbReference type="FunFam" id="1.25.40.10:FF:000351">
    <property type="entry name" value="Pentatricopeptide repeat-containing protein"/>
    <property type="match status" value="1"/>
</dbReference>
<dbReference type="Gramene" id="CDY51302">
    <property type="protein sequence ID" value="CDY51302"/>
    <property type="gene ID" value="GSBRNA2T00003106001"/>
</dbReference>
<dbReference type="Pfam" id="PF13041">
    <property type="entry name" value="PPR_2"/>
    <property type="match status" value="1"/>
</dbReference>
<evidence type="ECO:0000256" key="2">
    <source>
        <dbReference type="PROSITE-ProRule" id="PRU00708"/>
    </source>
</evidence>
<dbReference type="PANTHER" id="PTHR47926">
    <property type="entry name" value="PENTATRICOPEPTIDE REPEAT-CONTAINING PROTEIN"/>
    <property type="match status" value="1"/>
</dbReference>
<dbReference type="PaxDb" id="3708-A0A078IN03"/>
<dbReference type="OMA" id="MMEGYLK"/>
<evidence type="ECO:0000256" key="1">
    <source>
        <dbReference type="ARBA" id="ARBA00022737"/>
    </source>
</evidence>
<dbReference type="InterPro" id="IPR002885">
    <property type="entry name" value="PPR_rpt"/>
</dbReference>
<evidence type="ECO:0000313" key="4">
    <source>
        <dbReference type="EMBL" id="CDY51302.1"/>
    </source>
</evidence>
<dbReference type="GO" id="GO:0099402">
    <property type="term" value="P:plant organ development"/>
    <property type="evidence" value="ECO:0007669"/>
    <property type="project" value="UniProtKB-ARBA"/>
</dbReference>
<dbReference type="PROSITE" id="PS51375">
    <property type="entry name" value="PPR"/>
    <property type="match status" value="2"/>
</dbReference>
<dbReference type="Pfam" id="PF01535">
    <property type="entry name" value="PPR"/>
    <property type="match status" value="3"/>
</dbReference>
<dbReference type="AlphaFoldDB" id="A0A078IN03"/>
<proteinExistence type="predicted"/>
<dbReference type="Proteomes" id="UP000028999">
    <property type="component" value="Unassembled WGS sequence"/>
</dbReference>
<reference evidence="4 5" key="1">
    <citation type="journal article" date="2014" name="Science">
        <title>Plant genetics. Early allopolyploid evolution in the post-Neolithic Brassica napus oilseed genome.</title>
        <authorList>
            <person name="Chalhoub B."/>
            <person name="Denoeud F."/>
            <person name="Liu S."/>
            <person name="Parkin I.A."/>
            <person name="Tang H."/>
            <person name="Wang X."/>
            <person name="Chiquet J."/>
            <person name="Belcram H."/>
            <person name="Tong C."/>
            <person name="Samans B."/>
            <person name="Correa M."/>
            <person name="Da Silva C."/>
            <person name="Just J."/>
            <person name="Falentin C."/>
            <person name="Koh C.S."/>
            <person name="Le Clainche I."/>
            <person name="Bernard M."/>
            <person name="Bento P."/>
            <person name="Noel B."/>
            <person name="Labadie K."/>
            <person name="Alberti A."/>
            <person name="Charles M."/>
            <person name="Arnaud D."/>
            <person name="Guo H."/>
            <person name="Daviaud C."/>
            <person name="Alamery S."/>
            <person name="Jabbari K."/>
            <person name="Zhao M."/>
            <person name="Edger P.P."/>
            <person name="Chelaifa H."/>
            <person name="Tack D."/>
            <person name="Lassalle G."/>
            <person name="Mestiri I."/>
            <person name="Schnel N."/>
            <person name="Le Paslier M.C."/>
            <person name="Fan G."/>
            <person name="Renault V."/>
            <person name="Bayer P.E."/>
            <person name="Golicz A.A."/>
            <person name="Manoli S."/>
            <person name="Lee T.H."/>
            <person name="Thi V.H."/>
            <person name="Chalabi S."/>
            <person name="Hu Q."/>
            <person name="Fan C."/>
            <person name="Tollenaere R."/>
            <person name="Lu Y."/>
            <person name="Battail C."/>
            <person name="Shen J."/>
            <person name="Sidebottom C.H."/>
            <person name="Wang X."/>
            <person name="Canaguier A."/>
            <person name="Chauveau A."/>
            <person name="Berard A."/>
            <person name="Deniot G."/>
            <person name="Guan M."/>
            <person name="Liu Z."/>
            <person name="Sun F."/>
            <person name="Lim Y.P."/>
            <person name="Lyons E."/>
            <person name="Town C.D."/>
            <person name="Bancroft I."/>
            <person name="Wang X."/>
            <person name="Meng J."/>
            <person name="Ma J."/>
            <person name="Pires J.C."/>
            <person name="King G.J."/>
            <person name="Brunel D."/>
            <person name="Delourme R."/>
            <person name="Renard M."/>
            <person name="Aury J.M."/>
            <person name="Adams K.L."/>
            <person name="Batley J."/>
            <person name="Snowdon R.J."/>
            <person name="Tost J."/>
            <person name="Edwards D."/>
            <person name="Zhou Y."/>
            <person name="Hua W."/>
            <person name="Sharpe A.G."/>
            <person name="Paterson A.H."/>
            <person name="Guan C."/>
            <person name="Wincker P."/>
        </authorList>
    </citation>
    <scope>NUCLEOTIDE SEQUENCE [LARGE SCALE GENOMIC DNA]</scope>
    <source>
        <strain evidence="5">cv. Darmor-bzh</strain>
    </source>
</reference>
<protein>
    <submittedName>
        <fullName evidence="4">BnaA06g23440D protein</fullName>
    </submittedName>
</protein>
<dbReference type="GO" id="GO:0003723">
    <property type="term" value="F:RNA binding"/>
    <property type="evidence" value="ECO:0007669"/>
    <property type="project" value="InterPro"/>
</dbReference>
<dbReference type="Pfam" id="PF01425">
    <property type="entry name" value="Amidase"/>
    <property type="match status" value="1"/>
</dbReference>
<dbReference type="InterPro" id="IPR046960">
    <property type="entry name" value="PPR_At4g14850-like_plant"/>
</dbReference>
<keyword evidence="1" id="KW-0677">Repeat</keyword>
<feature type="domain" description="Amidase" evidence="3">
    <location>
        <begin position="564"/>
        <end position="649"/>
    </location>
</feature>
<feature type="repeat" description="PPR" evidence="2">
    <location>
        <begin position="68"/>
        <end position="98"/>
    </location>
</feature>